<dbReference type="AlphaFoldDB" id="F5L3S7"/>
<feature type="chain" id="PRO_5003326209" evidence="5">
    <location>
        <begin position="29"/>
        <end position="273"/>
    </location>
</feature>
<feature type="signal peptide" evidence="5">
    <location>
        <begin position="1"/>
        <end position="28"/>
    </location>
</feature>
<dbReference type="SUPFAM" id="SSF50199">
    <property type="entry name" value="Staphylococcal nuclease"/>
    <property type="match status" value="1"/>
</dbReference>
<evidence type="ECO:0000256" key="1">
    <source>
        <dbReference type="ARBA" id="ARBA00022722"/>
    </source>
</evidence>
<dbReference type="Gene3D" id="2.40.50.90">
    <property type="match status" value="1"/>
</dbReference>
<accession>F5L3S7</accession>
<proteinExistence type="predicted"/>
<evidence type="ECO:0000256" key="3">
    <source>
        <dbReference type="ARBA" id="ARBA00022801"/>
    </source>
</evidence>
<dbReference type="eggNOG" id="COG1525">
    <property type="taxonomic scope" value="Bacteria"/>
</dbReference>
<name>F5L3S7_CALTT</name>
<evidence type="ECO:0000256" key="2">
    <source>
        <dbReference type="ARBA" id="ARBA00022759"/>
    </source>
</evidence>
<dbReference type="CDD" id="cd00175">
    <property type="entry name" value="SNc"/>
    <property type="match status" value="1"/>
</dbReference>
<comment type="caution">
    <text evidence="7">The sequence shown here is derived from an EMBL/GenBank/DDBJ whole genome shotgun (WGS) entry which is preliminary data.</text>
</comment>
<dbReference type="Pfam" id="PF00565">
    <property type="entry name" value="SNase"/>
    <property type="match status" value="1"/>
</dbReference>
<keyword evidence="2" id="KW-0255">Endonuclease</keyword>
<dbReference type="PANTHER" id="PTHR12302">
    <property type="entry name" value="EBNA2 BINDING PROTEIN P100"/>
    <property type="match status" value="1"/>
</dbReference>
<dbReference type="GO" id="GO:0004519">
    <property type="term" value="F:endonuclease activity"/>
    <property type="evidence" value="ECO:0007669"/>
    <property type="project" value="UniProtKB-KW"/>
</dbReference>
<dbReference type="PROSITE" id="PS50830">
    <property type="entry name" value="TNASE_3"/>
    <property type="match status" value="1"/>
</dbReference>
<reference evidence="7 8" key="1">
    <citation type="journal article" date="2011" name="J. Bacteriol.">
        <title>Draft genome sequence of the thermoalkaliphilic Caldalkalibacillus thermarum strain TA2.A1.</title>
        <authorList>
            <person name="Kalamorz F."/>
            <person name="Keis S."/>
            <person name="McMillan D.G."/>
            <person name="Olsson K."/>
            <person name="Stanton J.A."/>
            <person name="Stockwell P."/>
            <person name="Black M.A."/>
            <person name="Klingeman D.M."/>
            <person name="Land M.L."/>
            <person name="Han C.S."/>
            <person name="Martin S.L."/>
            <person name="Becher S.A."/>
            <person name="Peddie C.J."/>
            <person name="Morgan H.W."/>
            <person name="Matthies D."/>
            <person name="Preiss L."/>
            <person name="Meier T."/>
            <person name="Brown S.D."/>
            <person name="Cook G.M."/>
        </authorList>
    </citation>
    <scope>NUCLEOTIDE SEQUENCE [LARGE SCALE GENOMIC DNA]</scope>
    <source>
        <strain evidence="7 8">TA2.A1</strain>
    </source>
</reference>
<sequence>MIKKLLKPRACLLWSLFILISVMLVGCAEETTNLPEETDQIDADMGEAIDQNLDQVENEDFEAEEKQEFSRKETDKDTHEEAGKGDMPASTLPAHVVRVVDGDTFVANINGKEEKVLLILVDTPETVHPSKPAEPFGPEASEFAKQMLEGKEIHLELDVSERDRYGRVLAYVWIGDRMFNEILLEKGLARVVVFPPDVKYVDRFREIEKEAQQKGIGIWSIEDYARQENSNSSSATNNTASNPVAIVTNPKLRVTLTQKVKKYTMFLVDSFMM</sequence>
<dbReference type="InterPro" id="IPR016071">
    <property type="entry name" value="Staphylococal_nuclease_OB-fold"/>
</dbReference>
<feature type="region of interest" description="Disordered" evidence="4">
    <location>
        <begin position="59"/>
        <end position="89"/>
    </location>
</feature>
<keyword evidence="5" id="KW-0732">Signal</keyword>
<dbReference type="EMBL" id="AFCE01000058">
    <property type="protein sequence ID" value="EGL84000.1"/>
    <property type="molecule type" value="Genomic_DNA"/>
</dbReference>
<keyword evidence="3" id="KW-0378">Hydrolase</keyword>
<dbReference type="GO" id="GO:0016787">
    <property type="term" value="F:hydrolase activity"/>
    <property type="evidence" value="ECO:0007669"/>
    <property type="project" value="UniProtKB-KW"/>
</dbReference>
<feature type="compositionally biased region" description="Basic and acidic residues" evidence="4">
    <location>
        <begin position="64"/>
        <end position="84"/>
    </location>
</feature>
<feature type="domain" description="TNase-like" evidence="6">
    <location>
        <begin position="90"/>
        <end position="221"/>
    </location>
</feature>
<dbReference type="InterPro" id="IPR035437">
    <property type="entry name" value="SNase_OB-fold_sf"/>
</dbReference>
<protein>
    <submittedName>
        <fullName evidence="7">Nuclease (SNase domain-containing protein)</fullName>
    </submittedName>
</protein>
<dbReference type="PROSITE" id="PS51257">
    <property type="entry name" value="PROKAR_LIPOPROTEIN"/>
    <property type="match status" value="1"/>
</dbReference>
<evidence type="ECO:0000256" key="5">
    <source>
        <dbReference type="SAM" id="SignalP"/>
    </source>
</evidence>
<dbReference type="InterPro" id="IPR002071">
    <property type="entry name" value="Thermonucl_AS"/>
</dbReference>
<evidence type="ECO:0000259" key="6">
    <source>
        <dbReference type="PROSITE" id="PS50830"/>
    </source>
</evidence>
<dbReference type="Proteomes" id="UP000010716">
    <property type="component" value="Unassembled WGS sequence"/>
</dbReference>
<dbReference type="PROSITE" id="PS01284">
    <property type="entry name" value="TNASE_2"/>
    <property type="match status" value="1"/>
</dbReference>
<dbReference type="PANTHER" id="PTHR12302:SF3">
    <property type="entry name" value="SERINE_THREONINE-PROTEIN KINASE 31"/>
    <property type="match status" value="1"/>
</dbReference>
<gene>
    <name evidence="7" type="ORF">CathTA2_0439</name>
</gene>
<keyword evidence="1" id="KW-0540">Nuclease</keyword>
<evidence type="ECO:0000256" key="4">
    <source>
        <dbReference type="SAM" id="MobiDB-lite"/>
    </source>
</evidence>
<dbReference type="GO" id="GO:0003676">
    <property type="term" value="F:nucleic acid binding"/>
    <property type="evidence" value="ECO:0007669"/>
    <property type="project" value="InterPro"/>
</dbReference>
<dbReference type="SMART" id="SM00318">
    <property type="entry name" value="SNc"/>
    <property type="match status" value="1"/>
</dbReference>
<organism evidence="7 8">
    <name type="scientific">Caldalkalibacillus thermarum (strain TA2.A1)</name>
    <dbReference type="NCBI Taxonomy" id="986075"/>
    <lineage>
        <taxon>Bacteria</taxon>
        <taxon>Bacillati</taxon>
        <taxon>Bacillota</taxon>
        <taxon>Bacilli</taxon>
        <taxon>Bacillales</taxon>
        <taxon>Bacillaceae</taxon>
        <taxon>Caldalkalibacillus</taxon>
    </lineage>
</organism>
<evidence type="ECO:0000313" key="8">
    <source>
        <dbReference type="Proteomes" id="UP000010716"/>
    </source>
</evidence>
<evidence type="ECO:0000313" key="7">
    <source>
        <dbReference type="EMBL" id="EGL84000.1"/>
    </source>
</evidence>